<evidence type="ECO:0000313" key="1">
    <source>
        <dbReference type="EMBL" id="KAJ9065177.1"/>
    </source>
</evidence>
<organism evidence="1 2">
    <name type="scientific">Entomophthora muscae</name>
    <dbReference type="NCBI Taxonomy" id="34485"/>
    <lineage>
        <taxon>Eukaryota</taxon>
        <taxon>Fungi</taxon>
        <taxon>Fungi incertae sedis</taxon>
        <taxon>Zoopagomycota</taxon>
        <taxon>Entomophthoromycotina</taxon>
        <taxon>Entomophthoromycetes</taxon>
        <taxon>Entomophthorales</taxon>
        <taxon>Entomophthoraceae</taxon>
        <taxon>Entomophthora</taxon>
    </lineage>
</organism>
<dbReference type="EMBL" id="QTSX02004373">
    <property type="protein sequence ID" value="KAJ9065177.1"/>
    <property type="molecule type" value="Genomic_DNA"/>
</dbReference>
<protein>
    <submittedName>
        <fullName evidence="1">Uncharacterized protein</fullName>
    </submittedName>
</protein>
<reference evidence="1" key="1">
    <citation type="submission" date="2022-04" db="EMBL/GenBank/DDBJ databases">
        <title>Genome of the entomopathogenic fungus Entomophthora muscae.</title>
        <authorList>
            <person name="Elya C."/>
            <person name="Lovett B.R."/>
            <person name="Lee E."/>
            <person name="Macias A.M."/>
            <person name="Hajek A.E."/>
            <person name="De Bivort B.L."/>
            <person name="Kasson M.T."/>
            <person name="De Fine Licht H.H."/>
            <person name="Stajich J.E."/>
        </authorList>
    </citation>
    <scope>NUCLEOTIDE SEQUENCE</scope>
    <source>
        <strain evidence="1">Berkeley</strain>
    </source>
</reference>
<sequence>MDISIFTKGWVDLHQVMLHDNNTAFVGKWIHDGPQQGQVIVKTFEKGSALHNHPYKLGFWWHGAKNLTRACICPSKQLCTFKIALNHESGKYHYAAKKEDKYIVRLDTFYFKKLGQKLQIDYSFMGPSSRTIYFNKLGMAAEKCKTPAMSITRLKTNECRETTTQVLGYTSIEGLIGALSN</sequence>
<dbReference type="Proteomes" id="UP001165960">
    <property type="component" value="Unassembled WGS sequence"/>
</dbReference>
<keyword evidence="2" id="KW-1185">Reference proteome</keyword>
<accession>A0ACC2SSS7</accession>
<gene>
    <name evidence="1" type="ORF">DSO57_1022478</name>
</gene>
<proteinExistence type="predicted"/>
<name>A0ACC2SSS7_9FUNG</name>
<comment type="caution">
    <text evidence="1">The sequence shown here is derived from an EMBL/GenBank/DDBJ whole genome shotgun (WGS) entry which is preliminary data.</text>
</comment>
<evidence type="ECO:0000313" key="2">
    <source>
        <dbReference type="Proteomes" id="UP001165960"/>
    </source>
</evidence>